<proteinExistence type="predicted"/>
<evidence type="ECO:0000256" key="1">
    <source>
        <dbReference type="ARBA" id="ARBA00004924"/>
    </source>
</evidence>
<dbReference type="Pfam" id="PF06276">
    <property type="entry name" value="FhuF"/>
    <property type="match status" value="1"/>
</dbReference>
<protein>
    <submittedName>
        <fullName evidence="4">IucA/IucC family protein</fullName>
    </submittedName>
</protein>
<evidence type="ECO:0000259" key="3">
    <source>
        <dbReference type="Pfam" id="PF06276"/>
    </source>
</evidence>
<dbReference type="InterPro" id="IPR037455">
    <property type="entry name" value="LucA/IucC-like"/>
</dbReference>
<feature type="domain" description="Aerobactin siderophore biosynthesis IucA/IucC N-terminal" evidence="2">
    <location>
        <begin position="167"/>
        <end position="341"/>
    </location>
</feature>
<dbReference type="EMBL" id="JBHRSD010000014">
    <property type="protein sequence ID" value="MFC3032652.1"/>
    <property type="molecule type" value="Genomic_DNA"/>
</dbReference>
<evidence type="ECO:0000259" key="2">
    <source>
        <dbReference type="Pfam" id="PF04183"/>
    </source>
</evidence>
<keyword evidence="5" id="KW-1185">Reference proteome</keyword>
<organism evidence="4 5">
    <name type="scientific">Pseudoalteromonas fenneropenaei</name>
    <dbReference type="NCBI Taxonomy" id="1737459"/>
    <lineage>
        <taxon>Bacteria</taxon>
        <taxon>Pseudomonadati</taxon>
        <taxon>Pseudomonadota</taxon>
        <taxon>Gammaproteobacteria</taxon>
        <taxon>Alteromonadales</taxon>
        <taxon>Pseudoalteromonadaceae</taxon>
        <taxon>Pseudoalteromonas</taxon>
    </lineage>
</organism>
<dbReference type="Proteomes" id="UP001595453">
    <property type="component" value="Unassembled WGS sequence"/>
</dbReference>
<reference evidence="5" key="1">
    <citation type="journal article" date="2019" name="Int. J. Syst. Evol. Microbiol.">
        <title>The Global Catalogue of Microorganisms (GCM) 10K type strain sequencing project: providing services to taxonomists for standard genome sequencing and annotation.</title>
        <authorList>
            <consortium name="The Broad Institute Genomics Platform"/>
            <consortium name="The Broad Institute Genome Sequencing Center for Infectious Disease"/>
            <person name="Wu L."/>
            <person name="Ma J."/>
        </authorList>
    </citation>
    <scope>NUCLEOTIDE SEQUENCE [LARGE SCALE GENOMIC DNA]</scope>
    <source>
        <strain evidence="5">KCTC 42730</strain>
    </source>
</reference>
<accession>A0ABV7CJ49</accession>
<dbReference type="RefSeq" id="WP_377123365.1">
    <property type="nucleotide sequence ID" value="NZ_JBHRSD010000014.1"/>
</dbReference>
<feature type="domain" description="Aerobactin siderophore biosynthesis IucA/IucC-like C-terminal" evidence="3">
    <location>
        <begin position="387"/>
        <end position="536"/>
    </location>
</feature>
<dbReference type="Pfam" id="PF04183">
    <property type="entry name" value="IucA_IucC"/>
    <property type="match status" value="1"/>
</dbReference>
<dbReference type="InterPro" id="IPR022770">
    <property type="entry name" value="IucA/IucC-like_C"/>
</dbReference>
<sequence>MHQWQTAQLHALVAALYLENFATFRRYCHFSHDQLLIALDASRTVQLPARWQAVAMLPMTITGDTILLAVEGGEYASEIPLADFMTVLTTATWWPAATREKAQSLWQHALAGRAKLADLATEFSSLNSVTKAKLEQDFELLAMQIDRPNHPFAHAKGELLHLLVAPTTQVQWWAVPKAQIFSKQVNSPATQLLAPTLQAELEQVLHGTLEAKGVNAQDYLALPALPSEQPIIDALQFALPLPFQSEVQAATSSLRSFYYQADQHLKFATSQATLGAKRTMPARYLHNGDAAFALLQQILQRDTKLAACVQLCDEQAWWVSGAAPALVDCQGEIGVQLRYFPATPAATLPRFTMAALNHPAAWRALQQAGFDIASLWPRLITAFTRTMLTLWQYGVLPECHGQNIQLWLDEQQDWQFILRDHDTLRICRAQLEQQQLPVPDYQINWHTPNTLVLDDQTKLLAYFTTLGIQVNLYPIACALSKLGDYNEAEFWQQLQQSIEAVATSFAEPQQQILTDALLRAKAWPFKAILTPLLNADDQATGMPSALFDIANPLRQVSRYVAS</sequence>
<comment type="caution">
    <text evidence="4">The sequence shown here is derived from an EMBL/GenBank/DDBJ whole genome shotgun (WGS) entry which is preliminary data.</text>
</comment>
<dbReference type="PANTHER" id="PTHR34384:SF6">
    <property type="entry name" value="STAPHYLOFERRIN B SYNTHASE"/>
    <property type="match status" value="1"/>
</dbReference>
<dbReference type="InterPro" id="IPR007310">
    <property type="entry name" value="Aerobactin_biosyn_IucA/IucC_N"/>
</dbReference>
<name>A0ABV7CJ49_9GAMM</name>
<evidence type="ECO:0000313" key="5">
    <source>
        <dbReference type="Proteomes" id="UP001595453"/>
    </source>
</evidence>
<evidence type="ECO:0000313" key="4">
    <source>
        <dbReference type="EMBL" id="MFC3032652.1"/>
    </source>
</evidence>
<dbReference type="Gene3D" id="1.10.510.40">
    <property type="match status" value="1"/>
</dbReference>
<gene>
    <name evidence="4" type="ORF">ACFOEE_08980</name>
</gene>
<comment type="pathway">
    <text evidence="1">Siderophore biosynthesis.</text>
</comment>
<dbReference type="PANTHER" id="PTHR34384">
    <property type="entry name" value="L-2,3-DIAMINOPROPANOATE--CITRATE LIGASE"/>
    <property type="match status" value="1"/>
</dbReference>